<protein>
    <submittedName>
        <fullName evidence="1">Uncharacterized protein</fullName>
    </submittedName>
</protein>
<gene>
    <name evidence="1" type="ORF">B0T15DRAFT_533816</name>
</gene>
<dbReference type="EMBL" id="JAUDZG010000004">
    <property type="protein sequence ID" value="KAK3305909.1"/>
    <property type="molecule type" value="Genomic_DNA"/>
</dbReference>
<dbReference type="GeneID" id="87888214"/>
<evidence type="ECO:0000313" key="1">
    <source>
        <dbReference type="EMBL" id="KAK3305909.1"/>
    </source>
</evidence>
<reference evidence="1" key="1">
    <citation type="journal article" date="2023" name="Mol. Phylogenet. Evol.">
        <title>Genome-scale phylogeny and comparative genomics of the fungal order Sordariales.</title>
        <authorList>
            <person name="Hensen N."/>
            <person name="Bonometti L."/>
            <person name="Westerberg I."/>
            <person name="Brannstrom I.O."/>
            <person name="Guillou S."/>
            <person name="Cros-Aarteil S."/>
            <person name="Calhoun S."/>
            <person name="Haridas S."/>
            <person name="Kuo A."/>
            <person name="Mondo S."/>
            <person name="Pangilinan J."/>
            <person name="Riley R."/>
            <person name="LaButti K."/>
            <person name="Andreopoulos B."/>
            <person name="Lipzen A."/>
            <person name="Chen C."/>
            <person name="Yan M."/>
            <person name="Daum C."/>
            <person name="Ng V."/>
            <person name="Clum A."/>
            <person name="Steindorff A."/>
            <person name="Ohm R.A."/>
            <person name="Martin F."/>
            <person name="Silar P."/>
            <person name="Natvig D.O."/>
            <person name="Lalanne C."/>
            <person name="Gautier V."/>
            <person name="Ament-Velasquez S.L."/>
            <person name="Kruys A."/>
            <person name="Hutchinson M.I."/>
            <person name="Powell A.J."/>
            <person name="Barry K."/>
            <person name="Miller A.N."/>
            <person name="Grigoriev I.V."/>
            <person name="Debuchy R."/>
            <person name="Gladieux P."/>
            <person name="Hiltunen Thoren M."/>
            <person name="Johannesson H."/>
        </authorList>
    </citation>
    <scope>NUCLEOTIDE SEQUENCE</scope>
    <source>
        <strain evidence="1">CBS 333.67</strain>
    </source>
</reference>
<dbReference type="Proteomes" id="UP001273166">
    <property type="component" value="Unassembled WGS sequence"/>
</dbReference>
<accession>A0AAJ0GTR9</accession>
<reference evidence="1" key="2">
    <citation type="submission" date="2023-06" db="EMBL/GenBank/DDBJ databases">
        <authorList>
            <consortium name="Lawrence Berkeley National Laboratory"/>
            <person name="Mondo S.J."/>
            <person name="Hensen N."/>
            <person name="Bonometti L."/>
            <person name="Westerberg I."/>
            <person name="Brannstrom I.O."/>
            <person name="Guillou S."/>
            <person name="Cros-Aarteil S."/>
            <person name="Calhoun S."/>
            <person name="Haridas S."/>
            <person name="Kuo A."/>
            <person name="Pangilinan J."/>
            <person name="Riley R."/>
            <person name="Labutti K."/>
            <person name="Andreopoulos B."/>
            <person name="Lipzen A."/>
            <person name="Chen C."/>
            <person name="Yanf M."/>
            <person name="Daum C."/>
            <person name="Ng V."/>
            <person name="Clum A."/>
            <person name="Steindorff A."/>
            <person name="Ohm R."/>
            <person name="Martin F."/>
            <person name="Silar P."/>
            <person name="Natvig D."/>
            <person name="Lalanne C."/>
            <person name="Gautier V."/>
            <person name="Ament-Velasquez S.L."/>
            <person name="Kruys A."/>
            <person name="Hutchinson M.I."/>
            <person name="Powell A.J."/>
            <person name="Barry K."/>
            <person name="Miller A.N."/>
            <person name="Grigoriev I.V."/>
            <person name="Debuchy R."/>
            <person name="Gladieux P."/>
            <person name="Thoren M.H."/>
            <person name="Johannesson H."/>
        </authorList>
    </citation>
    <scope>NUCLEOTIDE SEQUENCE</scope>
    <source>
        <strain evidence="1">CBS 333.67</strain>
    </source>
</reference>
<keyword evidence="2" id="KW-1185">Reference proteome</keyword>
<sequence length="309" mass="35316">MITTNSAPSTMDNNTAAETKALAEAMIRVVEPLSLTSIMDFTFNMVLGTGDVSDERKIMDYFVALLQPWLAAEGQTFVAVEARGQPNRLPGSVAMLKEKYKTTLQELEGLIQEFITDKAREQPNKDNNVVRTKLMTLLYCPLFCAVVDMRFEKAKAEIQGLDQKLRRMRIAGGEFLCCLFRCVDGKDLNRYLDRVMFYASEFMTALVEIRFIEGRDGVGDWWPLANRVEVHGCGLLWVLINLRFSREPCVAPRKHGYPENFTWRWGEEEHGKLLFHLSNQNITTVNIWFDIGPQHLEVLDDPPYVPESP</sequence>
<organism evidence="1 2">
    <name type="scientific">Chaetomium strumarium</name>
    <dbReference type="NCBI Taxonomy" id="1170767"/>
    <lineage>
        <taxon>Eukaryota</taxon>
        <taxon>Fungi</taxon>
        <taxon>Dikarya</taxon>
        <taxon>Ascomycota</taxon>
        <taxon>Pezizomycotina</taxon>
        <taxon>Sordariomycetes</taxon>
        <taxon>Sordariomycetidae</taxon>
        <taxon>Sordariales</taxon>
        <taxon>Chaetomiaceae</taxon>
        <taxon>Chaetomium</taxon>
    </lineage>
</organism>
<dbReference type="AlphaFoldDB" id="A0AAJ0GTR9"/>
<comment type="caution">
    <text evidence="1">The sequence shown here is derived from an EMBL/GenBank/DDBJ whole genome shotgun (WGS) entry which is preliminary data.</text>
</comment>
<evidence type="ECO:0000313" key="2">
    <source>
        <dbReference type="Proteomes" id="UP001273166"/>
    </source>
</evidence>
<dbReference type="RefSeq" id="XP_062721689.1">
    <property type="nucleotide sequence ID" value="XM_062869385.1"/>
</dbReference>
<name>A0AAJ0GTR9_9PEZI</name>
<proteinExistence type="predicted"/>